<protein>
    <submittedName>
        <fullName evidence="1">Uncharacterized protein</fullName>
    </submittedName>
</protein>
<proteinExistence type="predicted"/>
<reference evidence="1 2" key="1">
    <citation type="submission" date="2016-12" db="EMBL/GenBank/DDBJ databases">
        <title>The genomes of Aspergillus section Nigri reveals drivers in fungal speciation.</title>
        <authorList>
            <consortium name="DOE Joint Genome Institute"/>
            <person name="Vesth T.C."/>
            <person name="Nybo J."/>
            <person name="Theobald S."/>
            <person name="Brandl J."/>
            <person name="Frisvad J.C."/>
            <person name="Nielsen K.F."/>
            <person name="Lyhne E.K."/>
            <person name="Kogle M.E."/>
            <person name="Kuo A."/>
            <person name="Riley R."/>
            <person name="Clum A."/>
            <person name="Nolan M."/>
            <person name="Lipzen A."/>
            <person name="Salamov A."/>
            <person name="Henrissat B."/>
            <person name="Wiebenga A."/>
            <person name="De Vries R.P."/>
            <person name="Grigoriev I.V."/>
            <person name="Mortensen U.H."/>
            <person name="Andersen M.R."/>
            <person name="Baker S.E."/>
        </authorList>
    </citation>
    <scope>NUCLEOTIDE SEQUENCE [LARGE SCALE GENOMIC DNA]</scope>
    <source>
        <strain evidence="1 2">CBS 117.55</strain>
    </source>
</reference>
<organism evidence="1 2">
    <name type="scientific">Aspergillus heteromorphus CBS 117.55</name>
    <dbReference type="NCBI Taxonomy" id="1448321"/>
    <lineage>
        <taxon>Eukaryota</taxon>
        <taxon>Fungi</taxon>
        <taxon>Dikarya</taxon>
        <taxon>Ascomycota</taxon>
        <taxon>Pezizomycotina</taxon>
        <taxon>Eurotiomycetes</taxon>
        <taxon>Eurotiomycetidae</taxon>
        <taxon>Eurotiales</taxon>
        <taxon>Aspergillaceae</taxon>
        <taxon>Aspergillus</taxon>
        <taxon>Aspergillus subgen. Circumdati</taxon>
    </lineage>
</organism>
<gene>
    <name evidence="1" type="ORF">BO70DRAFT_332391</name>
</gene>
<dbReference type="GeneID" id="37063157"/>
<name>A0A317WQD1_9EURO</name>
<dbReference type="OrthoDB" id="4499271at2759"/>
<evidence type="ECO:0000313" key="2">
    <source>
        <dbReference type="Proteomes" id="UP000247233"/>
    </source>
</evidence>
<accession>A0A317WQD1</accession>
<dbReference type="AlphaFoldDB" id="A0A317WQD1"/>
<evidence type="ECO:0000313" key="1">
    <source>
        <dbReference type="EMBL" id="PWY87492.1"/>
    </source>
</evidence>
<dbReference type="VEuPathDB" id="FungiDB:BO70DRAFT_332391"/>
<sequence length="306" mass="35321">MGTEIDLSSHQEEEVAYALDNAKVPYCIWGRPLLRIYGDSATQFSGWVIPDDRLEDASETLVSIGYRFCQIGEECDIMQNGNGSHPHSDYHFHPDEVLQHSPRNGLPTVTISLYPKSSILWSFPDPPVGLPEPNDAYYMLASDERLPCHIGAPLSPWLSWGRRSPERYPLKIPKPIKYLENMVARRCRALDGSEDPYHWMKEIYSLVNIMMSNRIPNLLFLDGVSSPFERYLAIMCNDIYPLSKRKEKAWEYLHVMYADLKNNFALPPPGKQFFRAGEDLNTRIAKWQGFCNRLAKWKIKVLEHED</sequence>
<keyword evidence="2" id="KW-1185">Reference proteome</keyword>
<dbReference type="EMBL" id="MSFL01000006">
    <property type="protein sequence ID" value="PWY87492.1"/>
    <property type="molecule type" value="Genomic_DNA"/>
</dbReference>
<comment type="caution">
    <text evidence="1">The sequence shown here is derived from an EMBL/GenBank/DDBJ whole genome shotgun (WGS) entry which is preliminary data.</text>
</comment>
<dbReference type="Proteomes" id="UP000247233">
    <property type="component" value="Unassembled WGS sequence"/>
</dbReference>
<dbReference type="RefSeq" id="XP_025401375.1">
    <property type="nucleotide sequence ID" value="XM_025540920.1"/>
</dbReference>